<dbReference type="EMBL" id="SZQL01000012">
    <property type="protein sequence ID" value="TKK67265.1"/>
    <property type="molecule type" value="Genomic_DNA"/>
</dbReference>
<proteinExistence type="inferred from homology"/>
<comment type="caution">
    <text evidence="9">The sequence shown here is derived from an EMBL/GenBank/DDBJ whole genome shotgun (WGS) entry which is preliminary data.</text>
</comment>
<dbReference type="SUPFAM" id="SSF56954">
    <property type="entry name" value="Outer membrane efflux proteins (OEP)"/>
    <property type="match status" value="1"/>
</dbReference>
<protein>
    <submittedName>
        <fullName evidence="9">TolC family protein</fullName>
    </submittedName>
</protein>
<dbReference type="AlphaFoldDB" id="A0A4U3KXC7"/>
<evidence type="ECO:0000256" key="5">
    <source>
        <dbReference type="ARBA" id="ARBA00022692"/>
    </source>
</evidence>
<feature type="signal peptide" evidence="8">
    <location>
        <begin position="1"/>
        <end position="17"/>
    </location>
</feature>
<keyword evidence="8" id="KW-0732">Signal</keyword>
<gene>
    <name evidence="9" type="ORF">FC093_15415</name>
</gene>
<dbReference type="PANTHER" id="PTHR30026:SF20">
    <property type="entry name" value="OUTER MEMBRANE PROTEIN TOLC"/>
    <property type="match status" value="1"/>
</dbReference>
<evidence type="ECO:0000256" key="4">
    <source>
        <dbReference type="ARBA" id="ARBA00022452"/>
    </source>
</evidence>
<evidence type="ECO:0000313" key="10">
    <source>
        <dbReference type="Proteomes" id="UP000305848"/>
    </source>
</evidence>
<dbReference type="GO" id="GO:0015562">
    <property type="term" value="F:efflux transmembrane transporter activity"/>
    <property type="evidence" value="ECO:0007669"/>
    <property type="project" value="InterPro"/>
</dbReference>
<comment type="subcellular location">
    <subcellularLocation>
        <location evidence="1">Cell outer membrane</location>
    </subcellularLocation>
</comment>
<dbReference type="Gene3D" id="1.20.1600.10">
    <property type="entry name" value="Outer membrane efflux proteins (OEP)"/>
    <property type="match status" value="1"/>
</dbReference>
<dbReference type="GO" id="GO:0009279">
    <property type="term" value="C:cell outer membrane"/>
    <property type="evidence" value="ECO:0007669"/>
    <property type="project" value="UniProtKB-SubCell"/>
</dbReference>
<evidence type="ECO:0000313" key="9">
    <source>
        <dbReference type="EMBL" id="TKK67265.1"/>
    </source>
</evidence>
<evidence type="ECO:0000256" key="2">
    <source>
        <dbReference type="ARBA" id="ARBA00007613"/>
    </source>
</evidence>
<dbReference type="OrthoDB" id="9771205at2"/>
<keyword evidence="4" id="KW-1134">Transmembrane beta strand</keyword>
<dbReference type="RefSeq" id="WP_137262695.1">
    <property type="nucleotide sequence ID" value="NZ_SZQL01000012.1"/>
</dbReference>
<dbReference type="GO" id="GO:1990281">
    <property type="term" value="C:efflux pump complex"/>
    <property type="evidence" value="ECO:0007669"/>
    <property type="project" value="TreeGrafter"/>
</dbReference>
<accession>A0A4U3KXC7</accession>
<comment type="similarity">
    <text evidence="2">Belongs to the outer membrane factor (OMF) (TC 1.B.17) family.</text>
</comment>
<keyword evidence="10" id="KW-1185">Reference proteome</keyword>
<dbReference type="InterPro" id="IPR051906">
    <property type="entry name" value="TolC-like"/>
</dbReference>
<sequence length="436" mass="48995">MKPLVFLFLCCFNYVFAQDTLLQSALQLQEAVNIALQNSYDIQLAKNDVRINTTYNNIGVAGGLPVVSGAVQDREQVTSLNQKYSDATRNVTRNNAASNNFSSSVDGSFLLYNGMRVKATKKRLEELQSQSEERLNSQIQNTIADIMINYFDVVRQQSYIKTIDQSITVARQKLLIIETQKSVGLANNADLFQAQIDLSALEQSRQSQQLVIDQTKTELLRLMNLNTDSTIAIADTIIADNTLTLDAVLERLPANADIIAAQRQVRINELLTKETAAQRYPSVTASGGYTYGRTQNAAGFTLLNQSYGPYLSLGVSIPIYNGSVYRRQQRVAEINTQSADIQRRALERDYKASIIKNFQAYITSLQQLEAERRIFDTAQQLLNIVIQRFQLRVNTIVEVREAEQSFQNEAFRLVNLSFAAKAAEIEMKRLANILAF</sequence>
<dbReference type="GO" id="GO:0015288">
    <property type="term" value="F:porin activity"/>
    <property type="evidence" value="ECO:0007669"/>
    <property type="project" value="TreeGrafter"/>
</dbReference>
<dbReference type="InterPro" id="IPR003423">
    <property type="entry name" value="OMP_efflux"/>
</dbReference>
<dbReference type="Pfam" id="PF02321">
    <property type="entry name" value="OEP"/>
    <property type="match status" value="2"/>
</dbReference>
<reference evidence="9 10" key="1">
    <citation type="submission" date="2019-05" db="EMBL/GenBank/DDBJ databases">
        <title>Panacibacter sp. strain 17mud1-8 Genome sequencing and assembly.</title>
        <authorList>
            <person name="Chhetri G."/>
        </authorList>
    </citation>
    <scope>NUCLEOTIDE SEQUENCE [LARGE SCALE GENOMIC DNA]</scope>
    <source>
        <strain evidence="9 10">17mud1-8</strain>
    </source>
</reference>
<keyword evidence="3" id="KW-0813">Transport</keyword>
<evidence type="ECO:0000256" key="8">
    <source>
        <dbReference type="SAM" id="SignalP"/>
    </source>
</evidence>
<name>A0A4U3KXC7_9BACT</name>
<keyword evidence="5" id="KW-0812">Transmembrane</keyword>
<evidence type="ECO:0000256" key="1">
    <source>
        <dbReference type="ARBA" id="ARBA00004442"/>
    </source>
</evidence>
<keyword evidence="7" id="KW-0998">Cell outer membrane</keyword>
<evidence type="ECO:0000256" key="6">
    <source>
        <dbReference type="ARBA" id="ARBA00023136"/>
    </source>
</evidence>
<feature type="chain" id="PRO_5020287726" evidence="8">
    <location>
        <begin position="18"/>
        <end position="436"/>
    </location>
</feature>
<organism evidence="9 10">
    <name type="scientific">Ilyomonas limi</name>
    <dbReference type="NCBI Taxonomy" id="2575867"/>
    <lineage>
        <taxon>Bacteria</taxon>
        <taxon>Pseudomonadati</taxon>
        <taxon>Bacteroidota</taxon>
        <taxon>Chitinophagia</taxon>
        <taxon>Chitinophagales</taxon>
        <taxon>Chitinophagaceae</taxon>
        <taxon>Ilyomonas</taxon>
    </lineage>
</organism>
<dbReference type="PANTHER" id="PTHR30026">
    <property type="entry name" value="OUTER MEMBRANE PROTEIN TOLC"/>
    <property type="match status" value="1"/>
</dbReference>
<evidence type="ECO:0000256" key="3">
    <source>
        <dbReference type="ARBA" id="ARBA00022448"/>
    </source>
</evidence>
<dbReference type="Proteomes" id="UP000305848">
    <property type="component" value="Unassembled WGS sequence"/>
</dbReference>
<evidence type="ECO:0000256" key="7">
    <source>
        <dbReference type="ARBA" id="ARBA00023237"/>
    </source>
</evidence>
<keyword evidence="6" id="KW-0472">Membrane</keyword>